<dbReference type="EMBL" id="JAEUBF010000443">
    <property type="protein sequence ID" value="KAH3678413.1"/>
    <property type="molecule type" value="Genomic_DNA"/>
</dbReference>
<dbReference type="GO" id="GO:0031262">
    <property type="term" value="C:Ndc80 complex"/>
    <property type="evidence" value="ECO:0007669"/>
    <property type="project" value="TreeGrafter"/>
</dbReference>
<name>A0A9P8PU56_9ASCO</name>
<feature type="coiled-coil region" evidence="11">
    <location>
        <begin position="93"/>
        <end position="134"/>
    </location>
</feature>
<keyword evidence="2 10" id="KW-0158">Chromosome</keyword>
<protein>
    <recommendedName>
        <fullName evidence="10">Kinetochore protein Spc24</fullName>
    </recommendedName>
</protein>
<keyword evidence="13" id="KW-1185">Reference proteome</keyword>
<evidence type="ECO:0000256" key="6">
    <source>
        <dbReference type="ARBA" id="ARBA00023054"/>
    </source>
</evidence>
<evidence type="ECO:0000256" key="2">
    <source>
        <dbReference type="ARBA" id="ARBA00022454"/>
    </source>
</evidence>
<dbReference type="OrthoDB" id="3344830at2759"/>
<dbReference type="CDD" id="cd11565">
    <property type="entry name" value="RWD_Spc24"/>
    <property type="match status" value="1"/>
</dbReference>
<evidence type="ECO:0000256" key="10">
    <source>
        <dbReference type="RuleBase" id="RU368011"/>
    </source>
</evidence>
<dbReference type="GO" id="GO:0008017">
    <property type="term" value="F:microtubule binding"/>
    <property type="evidence" value="ECO:0007669"/>
    <property type="project" value="TreeGrafter"/>
</dbReference>
<dbReference type="InterPro" id="IPR038066">
    <property type="entry name" value="Spc24_Fungi_globular_sf"/>
</dbReference>
<evidence type="ECO:0000256" key="5">
    <source>
        <dbReference type="ARBA" id="ARBA00022838"/>
    </source>
</evidence>
<dbReference type="InterPro" id="IPR013252">
    <property type="entry name" value="Ndc80_Spc24"/>
</dbReference>
<proteinExistence type="inferred from homology"/>
<evidence type="ECO:0000256" key="4">
    <source>
        <dbReference type="ARBA" id="ARBA00022776"/>
    </source>
</evidence>
<evidence type="ECO:0000256" key="11">
    <source>
        <dbReference type="SAM" id="Coils"/>
    </source>
</evidence>
<dbReference type="GO" id="GO:0005634">
    <property type="term" value="C:nucleus"/>
    <property type="evidence" value="ECO:0007669"/>
    <property type="project" value="UniProtKB-SubCell"/>
</dbReference>
<dbReference type="PANTHER" id="PTHR22142">
    <property type="match status" value="1"/>
</dbReference>
<dbReference type="SUPFAM" id="SSF143026">
    <property type="entry name" value="Kinetochore globular domain"/>
    <property type="match status" value="1"/>
</dbReference>
<keyword evidence="7 10" id="KW-0539">Nucleus</keyword>
<evidence type="ECO:0000313" key="12">
    <source>
        <dbReference type="EMBL" id="KAH3678413.1"/>
    </source>
</evidence>
<sequence length="201" mass="23681">MSSYPEQSEDLLALLRDTLDGFSIQTDLDALDRISHNLKQLQTNRQTNIKNIQDDLKNLSNQLLTKKNLIDSIIEGETLEDRNAKREEKFKQELELNKNLKEINSTKQELSTNLNELLDEINDLNESYKTISNNSYIEQEDEENQVIILKLSVYKSFGISFDFKNNLIIIFNKKKNLSDFLKLDEEKFSDYFITNYIWDRI</sequence>
<dbReference type="Gene3D" id="3.30.160.430">
    <property type="match status" value="1"/>
</dbReference>
<keyword evidence="6 11" id="KW-0175">Coiled coil</keyword>
<accession>A0A9P8PU56</accession>
<keyword evidence="4 10" id="KW-0498">Mitosis</keyword>
<dbReference type="GO" id="GO:0007059">
    <property type="term" value="P:chromosome segregation"/>
    <property type="evidence" value="ECO:0007669"/>
    <property type="project" value="TreeGrafter"/>
</dbReference>
<dbReference type="AlphaFoldDB" id="A0A9P8PU56"/>
<evidence type="ECO:0000256" key="8">
    <source>
        <dbReference type="ARBA" id="ARBA00023306"/>
    </source>
</evidence>
<keyword evidence="9 10" id="KW-0137">Centromere</keyword>
<comment type="caution">
    <text evidence="12">The sequence shown here is derived from an EMBL/GenBank/DDBJ whole genome shotgun (WGS) entry which is preliminary data.</text>
</comment>
<evidence type="ECO:0000256" key="7">
    <source>
        <dbReference type="ARBA" id="ARBA00023242"/>
    </source>
</evidence>
<reference evidence="12" key="1">
    <citation type="journal article" date="2021" name="Open Biol.">
        <title>Shared evolutionary footprints suggest mitochondrial oxidative damage underlies multiple complex I losses in fungi.</title>
        <authorList>
            <person name="Schikora-Tamarit M.A."/>
            <person name="Marcet-Houben M."/>
            <person name="Nosek J."/>
            <person name="Gabaldon T."/>
        </authorList>
    </citation>
    <scope>NUCLEOTIDE SEQUENCE</scope>
    <source>
        <strain evidence="12">CBS6341</strain>
    </source>
</reference>
<gene>
    <name evidence="12" type="ORF">WICMUC_001430</name>
</gene>
<evidence type="ECO:0000256" key="9">
    <source>
        <dbReference type="ARBA" id="ARBA00023328"/>
    </source>
</evidence>
<comment type="similarity">
    <text evidence="1 10">Belongs to the SPC24 family.</text>
</comment>
<dbReference type="Proteomes" id="UP000769528">
    <property type="component" value="Unassembled WGS sequence"/>
</dbReference>
<keyword evidence="3 10" id="KW-0132">Cell division</keyword>
<evidence type="ECO:0000313" key="13">
    <source>
        <dbReference type="Proteomes" id="UP000769528"/>
    </source>
</evidence>
<keyword evidence="8 10" id="KW-0131">Cell cycle</keyword>
<comment type="subunit">
    <text evidence="10">Component of the NDC80 complex.</text>
</comment>
<evidence type="ECO:0000256" key="3">
    <source>
        <dbReference type="ARBA" id="ARBA00022618"/>
    </source>
</evidence>
<dbReference type="PANTHER" id="PTHR22142:SF2">
    <property type="entry name" value="KINETOCHORE PROTEIN SPC24"/>
    <property type="match status" value="1"/>
</dbReference>
<organism evidence="12 13">
    <name type="scientific">Wickerhamomyces mucosus</name>
    <dbReference type="NCBI Taxonomy" id="1378264"/>
    <lineage>
        <taxon>Eukaryota</taxon>
        <taxon>Fungi</taxon>
        <taxon>Dikarya</taxon>
        <taxon>Ascomycota</taxon>
        <taxon>Saccharomycotina</taxon>
        <taxon>Saccharomycetes</taxon>
        <taxon>Phaffomycetales</taxon>
        <taxon>Wickerhamomycetaceae</taxon>
        <taxon>Wickerhamomyces</taxon>
    </lineage>
</organism>
<dbReference type="GO" id="GO:0051301">
    <property type="term" value="P:cell division"/>
    <property type="evidence" value="ECO:0007669"/>
    <property type="project" value="UniProtKB-UniRule"/>
</dbReference>
<comment type="subcellular location">
    <subcellularLocation>
        <location evidence="10">Nucleus</location>
    </subcellularLocation>
    <subcellularLocation>
        <location evidence="10">Chromosome</location>
        <location evidence="10">Centromere</location>
        <location evidence="10">Kinetochore</location>
    </subcellularLocation>
</comment>
<dbReference type="Pfam" id="PF08286">
    <property type="entry name" value="Spc24"/>
    <property type="match status" value="1"/>
</dbReference>
<comment type="function">
    <text evidence="10">Acts as a component of the essential kinetochore-associated NDC80 complex, which is required for chromosome segregation and spindle checkpoint activity.</text>
</comment>
<reference evidence="12" key="2">
    <citation type="submission" date="2021-01" db="EMBL/GenBank/DDBJ databases">
        <authorList>
            <person name="Schikora-Tamarit M.A."/>
        </authorList>
    </citation>
    <scope>NUCLEOTIDE SEQUENCE</scope>
    <source>
        <strain evidence="12">CBS6341</strain>
    </source>
</reference>
<keyword evidence="5 10" id="KW-0995">Kinetochore</keyword>
<evidence type="ECO:0000256" key="1">
    <source>
        <dbReference type="ARBA" id="ARBA00007804"/>
    </source>
</evidence>